<dbReference type="InterPro" id="IPR022812">
    <property type="entry name" value="Dynamin"/>
</dbReference>
<comment type="similarity">
    <text evidence="13">Belongs to the TRAFAC class dynamin-like GTPase superfamily. Dynamin/Fzo/YdjA family.</text>
</comment>
<evidence type="ECO:0000256" key="5">
    <source>
        <dbReference type="ARBA" id="ARBA00022741"/>
    </source>
</evidence>
<evidence type="ECO:0000256" key="4">
    <source>
        <dbReference type="ARBA" id="ARBA00022490"/>
    </source>
</evidence>
<keyword evidence="10 13" id="KW-0342">GTP-binding</keyword>
<dbReference type="PANTHER" id="PTHR11566">
    <property type="entry name" value="DYNAMIN"/>
    <property type="match status" value="1"/>
</dbReference>
<dbReference type="GO" id="GO:0005525">
    <property type="term" value="F:GTP binding"/>
    <property type="evidence" value="ECO:0007669"/>
    <property type="project" value="UniProtKB-KW"/>
</dbReference>
<protein>
    <recommendedName>
        <fullName evidence="3">dynamin GTPase</fullName>
        <ecNumber evidence="3">3.6.5.5</ecNumber>
    </recommendedName>
</protein>
<dbReference type="EC" id="3.6.5.5" evidence="3"/>
<dbReference type="InterPro" id="IPR003130">
    <property type="entry name" value="GED"/>
</dbReference>
<evidence type="ECO:0000256" key="1">
    <source>
        <dbReference type="ARBA" id="ARBA00004294"/>
    </source>
</evidence>
<dbReference type="SMART" id="SM00053">
    <property type="entry name" value="DYNc"/>
    <property type="match status" value="1"/>
</dbReference>
<name>A0A0A9Y6C7_LYGHE</name>
<dbReference type="FunFam" id="1.20.120.1240:FF:000001">
    <property type="entry name" value="Dynamin 1 like"/>
    <property type="match status" value="1"/>
</dbReference>
<comment type="catalytic activity">
    <reaction evidence="12">
        <text>GTP + H2O = GDP + phosphate + H(+)</text>
        <dbReference type="Rhea" id="RHEA:19669"/>
        <dbReference type="ChEBI" id="CHEBI:15377"/>
        <dbReference type="ChEBI" id="CHEBI:15378"/>
        <dbReference type="ChEBI" id="CHEBI:37565"/>
        <dbReference type="ChEBI" id="CHEBI:43474"/>
        <dbReference type="ChEBI" id="CHEBI:58189"/>
        <dbReference type="EC" id="3.6.5.5"/>
    </reaction>
</comment>
<evidence type="ECO:0000256" key="13">
    <source>
        <dbReference type="RuleBase" id="RU003932"/>
    </source>
</evidence>
<feature type="compositionally biased region" description="Polar residues" evidence="14">
    <location>
        <begin position="570"/>
        <end position="587"/>
    </location>
</feature>
<dbReference type="Gene3D" id="1.20.120.1240">
    <property type="entry name" value="Dynamin, middle domain"/>
    <property type="match status" value="1"/>
</dbReference>
<proteinExistence type="inferred from homology"/>
<dbReference type="Pfam" id="PF02212">
    <property type="entry name" value="GED"/>
    <property type="match status" value="1"/>
</dbReference>
<dbReference type="GO" id="GO:0006897">
    <property type="term" value="P:endocytosis"/>
    <property type="evidence" value="ECO:0007669"/>
    <property type="project" value="TreeGrafter"/>
</dbReference>
<dbReference type="PROSITE" id="PS00410">
    <property type="entry name" value="G_DYNAMIN_1"/>
    <property type="match status" value="1"/>
</dbReference>
<dbReference type="GO" id="GO:0005829">
    <property type="term" value="C:cytosol"/>
    <property type="evidence" value="ECO:0007669"/>
    <property type="project" value="UniProtKB-SubCell"/>
</dbReference>
<evidence type="ECO:0000256" key="3">
    <source>
        <dbReference type="ARBA" id="ARBA00011980"/>
    </source>
</evidence>
<feature type="region of interest" description="Disordered" evidence="14">
    <location>
        <begin position="521"/>
        <end position="600"/>
    </location>
</feature>
<reference evidence="18" key="3">
    <citation type="submission" date="2014-09" db="EMBL/GenBank/DDBJ databases">
        <authorList>
            <person name="Magalhaes I.L.F."/>
            <person name="Oliveira U."/>
            <person name="Santos F.R."/>
            <person name="Vidigal T.H.D.A."/>
            <person name="Brescovit A.D."/>
            <person name="Santos A.J."/>
        </authorList>
    </citation>
    <scope>NUCLEOTIDE SEQUENCE</scope>
</reference>
<evidence type="ECO:0000256" key="9">
    <source>
        <dbReference type="ARBA" id="ARBA00023128"/>
    </source>
</evidence>
<evidence type="ECO:0000256" key="8">
    <source>
        <dbReference type="ARBA" id="ARBA00023121"/>
    </source>
</evidence>
<evidence type="ECO:0000313" key="17">
    <source>
        <dbReference type="EMBL" id="JAG27201.1"/>
    </source>
</evidence>
<evidence type="ECO:0000256" key="7">
    <source>
        <dbReference type="ARBA" id="ARBA00022801"/>
    </source>
</evidence>
<evidence type="ECO:0000256" key="11">
    <source>
        <dbReference type="ARBA" id="ARBA00023136"/>
    </source>
</evidence>
<organism evidence="17">
    <name type="scientific">Lygus hesperus</name>
    <name type="common">Western plant bug</name>
    <dbReference type="NCBI Taxonomy" id="30085"/>
    <lineage>
        <taxon>Eukaryota</taxon>
        <taxon>Metazoa</taxon>
        <taxon>Ecdysozoa</taxon>
        <taxon>Arthropoda</taxon>
        <taxon>Hexapoda</taxon>
        <taxon>Insecta</taxon>
        <taxon>Pterygota</taxon>
        <taxon>Neoptera</taxon>
        <taxon>Paraneoptera</taxon>
        <taxon>Hemiptera</taxon>
        <taxon>Heteroptera</taxon>
        <taxon>Panheteroptera</taxon>
        <taxon>Cimicomorpha</taxon>
        <taxon>Miridae</taxon>
        <taxon>Mirini</taxon>
        <taxon>Lygus</taxon>
    </lineage>
</organism>
<dbReference type="Pfam" id="PF01031">
    <property type="entry name" value="Dynamin_M"/>
    <property type="match status" value="1"/>
</dbReference>
<evidence type="ECO:0000259" key="16">
    <source>
        <dbReference type="PROSITE" id="PS51718"/>
    </source>
</evidence>
<dbReference type="PRINTS" id="PR00195">
    <property type="entry name" value="DYNAMIN"/>
</dbReference>
<evidence type="ECO:0000256" key="12">
    <source>
        <dbReference type="ARBA" id="ARBA00048040"/>
    </source>
</evidence>
<keyword evidence="5 13" id="KW-0547">Nucleotide-binding</keyword>
<keyword evidence="4" id="KW-0963">Cytoplasm</keyword>
<feature type="domain" description="GED" evidence="15">
    <location>
        <begin position="608"/>
        <end position="699"/>
    </location>
</feature>
<dbReference type="InterPro" id="IPR030381">
    <property type="entry name" value="G_DYNAMIN_dom"/>
</dbReference>
<keyword evidence="11" id="KW-0472">Membrane</keyword>
<comment type="subcellular location">
    <subcellularLocation>
        <location evidence="2">Cytoplasm</location>
        <location evidence="2">Cytosol</location>
    </subcellularLocation>
    <subcellularLocation>
        <location evidence="1">Mitochondrion outer membrane</location>
    </subcellularLocation>
</comment>
<dbReference type="SMART" id="SM00302">
    <property type="entry name" value="GED"/>
    <property type="match status" value="1"/>
</dbReference>
<evidence type="ECO:0000256" key="14">
    <source>
        <dbReference type="SAM" id="MobiDB-lite"/>
    </source>
</evidence>
<dbReference type="PANTHER" id="PTHR11566:SF21">
    <property type="entry name" value="DYNAMIN RELATED PROTEIN 1, ISOFORM A"/>
    <property type="match status" value="1"/>
</dbReference>
<evidence type="ECO:0000313" key="18">
    <source>
        <dbReference type="EMBL" id="JAG60380.1"/>
    </source>
</evidence>
<dbReference type="SUPFAM" id="SSF52540">
    <property type="entry name" value="P-loop containing nucleoside triphosphate hydrolases"/>
    <property type="match status" value="1"/>
</dbReference>
<feature type="domain" description="Dynamin-type G" evidence="16">
    <location>
        <begin position="22"/>
        <end position="301"/>
    </location>
</feature>
<dbReference type="GO" id="GO:0008289">
    <property type="term" value="F:lipid binding"/>
    <property type="evidence" value="ECO:0007669"/>
    <property type="project" value="UniProtKB-KW"/>
</dbReference>
<dbReference type="GO" id="GO:0008017">
    <property type="term" value="F:microtubule binding"/>
    <property type="evidence" value="ECO:0007669"/>
    <property type="project" value="TreeGrafter"/>
</dbReference>
<dbReference type="InterPro" id="IPR045063">
    <property type="entry name" value="Dynamin_N"/>
</dbReference>
<keyword evidence="8" id="KW-0446">Lipid-binding</keyword>
<evidence type="ECO:0000256" key="10">
    <source>
        <dbReference type="ARBA" id="ARBA00023134"/>
    </source>
</evidence>
<dbReference type="GO" id="GO:0005741">
    <property type="term" value="C:mitochondrial outer membrane"/>
    <property type="evidence" value="ECO:0007669"/>
    <property type="project" value="UniProtKB-SubCell"/>
</dbReference>
<dbReference type="FunFam" id="3.40.50.300:FF:000172">
    <property type="entry name" value="Dynamin-1-like protein isoform 1"/>
    <property type="match status" value="1"/>
</dbReference>
<dbReference type="GO" id="GO:0003924">
    <property type="term" value="F:GTPase activity"/>
    <property type="evidence" value="ECO:0007669"/>
    <property type="project" value="InterPro"/>
</dbReference>
<dbReference type="GO" id="GO:0005874">
    <property type="term" value="C:microtubule"/>
    <property type="evidence" value="ECO:0007669"/>
    <property type="project" value="TreeGrafter"/>
</dbReference>
<dbReference type="EMBL" id="GBHO01016403">
    <property type="protein sequence ID" value="JAG27201.1"/>
    <property type="molecule type" value="Transcribed_RNA"/>
</dbReference>
<dbReference type="PROSITE" id="PS51388">
    <property type="entry name" value="GED"/>
    <property type="match status" value="1"/>
</dbReference>
<dbReference type="InterPro" id="IPR020850">
    <property type="entry name" value="GED_dom"/>
</dbReference>
<dbReference type="PROSITE" id="PS51718">
    <property type="entry name" value="G_DYNAMIN_2"/>
    <property type="match status" value="1"/>
</dbReference>
<dbReference type="InterPro" id="IPR027417">
    <property type="entry name" value="P-loop_NTPase"/>
</dbReference>
<reference evidence="17" key="1">
    <citation type="journal article" date="2014" name="PLoS ONE">
        <title>Transcriptome-Based Identification of ABC Transporters in the Western Tarnished Plant Bug Lygus hesperus.</title>
        <authorList>
            <person name="Hull J.J."/>
            <person name="Chaney K."/>
            <person name="Geib S.M."/>
            <person name="Fabrick J.A."/>
            <person name="Brent C.S."/>
            <person name="Walsh D."/>
            <person name="Lavine L.C."/>
        </authorList>
    </citation>
    <scope>NUCLEOTIDE SEQUENCE</scope>
</reference>
<dbReference type="InterPro" id="IPR019762">
    <property type="entry name" value="Dynamin_GTPase_CS"/>
</dbReference>
<reference evidence="17" key="2">
    <citation type="submission" date="2014-07" db="EMBL/GenBank/DDBJ databases">
        <authorList>
            <person name="Hull J."/>
        </authorList>
    </citation>
    <scope>NUCLEOTIDE SEQUENCE</scope>
</reference>
<dbReference type="CDD" id="cd08771">
    <property type="entry name" value="DLP_1"/>
    <property type="match status" value="1"/>
</dbReference>
<dbReference type="AlphaFoldDB" id="A0A0A9Y6C7"/>
<sequence>MEALIPVINKLQDVFNTVGADAIQLPQITVIGTQSSGKSSVIESVVGRSFLPRGTGIVTRTPLVLQLNYCPKDDKQRRSEFGTNGVEEWAQFLHNKSRIYTDFDDVRNEISAETDRMAGHNKGICSEPIVLKMYSPNILNLTLVDLPGLTKVPVGDQPEDIENQIRELVFHYIKNPNSIILAVTPANTDMATSESIKIAKEVDPDGRRTLAVVTKLDLMDAGTDAIDVLCGKIIPVKLGIIGVVNRSQQDILDKKSIKDALRDESAFLQRKYPTLANRNGTPYLAKTLNRLLMHHIRDCLPDLKTRVNVMVSQFQSLLSSYGEDIGDRSQMLLQIITKFASAYCNTIEGTARNIETTELCGGARICYIFHETFGRTLDSIHPLAGLTKRDVLTAIRNATGPRPALFVPEVSFELLVKRQIRRLEEPSLRCVELVHEEMQSIIQHCGTESQQEMMRFPKLHEKIIDVVTQLLRRRLPTTNQMVENLVAIELAYINTKHPDFHKEAALVPSLLDTAAEEESIDYRGQGNRRTANHMNNDDRRGPRNRMVDGTPENTPLAADGGGDGIHTPMEPSTPTHYPQGSGDSRSINVDAPHVPSGRKLTEKEQKECAVIERLIKSYFYIVRKSIQDSVPKAVMHFLVNYVKDNLQSELVTHLYKSDAADELLNESEHIAQRRRESSDMLKALQKANLIISEIRETQLW</sequence>
<dbReference type="EMBL" id="GBRD01005441">
    <property type="protein sequence ID" value="JAG60380.1"/>
    <property type="molecule type" value="Transcribed_RNA"/>
</dbReference>
<dbReference type="GO" id="GO:0048312">
    <property type="term" value="P:intracellular distribution of mitochondria"/>
    <property type="evidence" value="ECO:0007669"/>
    <property type="project" value="TreeGrafter"/>
</dbReference>
<dbReference type="InterPro" id="IPR000375">
    <property type="entry name" value="Dynamin_stalk"/>
</dbReference>
<dbReference type="Gene3D" id="3.40.50.300">
    <property type="entry name" value="P-loop containing nucleotide triphosphate hydrolases"/>
    <property type="match status" value="1"/>
</dbReference>
<evidence type="ECO:0000256" key="6">
    <source>
        <dbReference type="ARBA" id="ARBA00022787"/>
    </source>
</evidence>
<evidence type="ECO:0000259" key="15">
    <source>
        <dbReference type="PROSITE" id="PS51388"/>
    </source>
</evidence>
<dbReference type="GO" id="GO:0016559">
    <property type="term" value="P:peroxisome fission"/>
    <property type="evidence" value="ECO:0007669"/>
    <property type="project" value="TreeGrafter"/>
</dbReference>
<dbReference type="Pfam" id="PF00350">
    <property type="entry name" value="Dynamin_N"/>
    <property type="match status" value="1"/>
</dbReference>
<keyword evidence="7" id="KW-0378">Hydrolase</keyword>
<accession>A0A0A9Y6C7</accession>
<keyword evidence="9" id="KW-0496">Mitochondrion</keyword>
<dbReference type="InterPro" id="IPR001401">
    <property type="entry name" value="Dynamin_GTPase"/>
</dbReference>
<gene>
    <name evidence="17" type="primary">dnm1l_1</name>
    <name evidence="17" type="ORF">CM83_38239</name>
</gene>
<evidence type="ECO:0000256" key="2">
    <source>
        <dbReference type="ARBA" id="ARBA00004514"/>
    </source>
</evidence>
<keyword evidence="6" id="KW-1000">Mitochondrion outer membrane</keyword>
<dbReference type="GO" id="GO:0000266">
    <property type="term" value="P:mitochondrial fission"/>
    <property type="evidence" value="ECO:0007669"/>
    <property type="project" value="TreeGrafter"/>
</dbReference>